<dbReference type="InterPro" id="IPR045512">
    <property type="entry name" value="DUF6480"/>
</dbReference>
<keyword evidence="2" id="KW-1133">Transmembrane helix</keyword>
<name>A0A1G8B6G1_9NOCA</name>
<evidence type="ECO:0000256" key="1">
    <source>
        <dbReference type="SAM" id="MobiDB-lite"/>
    </source>
</evidence>
<feature type="region of interest" description="Disordered" evidence="1">
    <location>
        <begin position="1"/>
        <end position="49"/>
    </location>
</feature>
<evidence type="ECO:0000313" key="3">
    <source>
        <dbReference type="EMBL" id="SDH28766.1"/>
    </source>
</evidence>
<keyword evidence="2" id="KW-0472">Membrane</keyword>
<reference evidence="3 4" key="1">
    <citation type="submission" date="2016-10" db="EMBL/GenBank/DDBJ databases">
        <authorList>
            <person name="de Groot N.N."/>
        </authorList>
    </citation>
    <scope>NUCLEOTIDE SEQUENCE [LARGE SCALE GENOMIC DNA]</scope>
    <source>
        <strain evidence="3 4">DSM 44892</strain>
    </source>
</reference>
<evidence type="ECO:0000313" key="4">
    <source>
        <dbReference type="Proteomes" id="UP000183263"/>
    </source>
</evidence>
<keyword evidence="4" id="KW-1185">Reference proteome</keyword>
<dbReference type="EMBL" id="FNDN01000001">
    <property type="protein sequence ID" value="SDH28766.1"/>
    <property type="molecule type" value="Genomic_DNA"/>
</dbReference>
<dbReference type="Proteomes" id="UP000183263">
    <property type="component" value="Unassembled WGS sequence"/>
</dbReference>
<dbReference type="RefSeq" id="WP_072736172.1">
    <property type="nucleotide sequence ID" value="NZ_CP048813.1"/>
</dbReference>
<protein>
    <submittedName>
        <fullName evidence="3">Uncharacterized protein</fullName>
    </submittedName>
</protein>
<proteinExistence type="predicted"/>
<feature type="compositionally biased region" description="Acidic residues" evidence="1">
    <location>
        <begin position="11"/>
        <end position="21"/>
    </location>
</feature>
<dbReference type="AlphaFoldDB" id="A0A1G8B6G1"/>
<evidence type="ECO:0000256" key="2">
    <source>
        <dbReference type="SAM" id="Phobius"/>
    </source>
</evidence>
<gene>
    <name evidence="3" type="ORF">SAMN05444695_101674</name>
</gene>
<organism evidence="3 4">
    <name type="scientific">Rhodococcus triatomae</name>
    <dbReference type="NCBI Taxonomy" id="300028"/>
    <lineage>
        <taxon>Bacteria</taxon>
        <taxon>Bacillati</taxon>
        <taxon>Actinomycetota</taxon>
        <taxon>Actinomycetes</taxon>
        <taxon>Mycobacteriales</taxon>
        <taxon>Nocardiaceae</taxon>
        <taxon>Rhodococcus</taxon>
    </lineage>
</organism>
<dbReference type="OrthoDB" id="4381799at2"/>
<feature type="transmembrane region" description="Helical" evidence="2">
    <location>
        <begin position="53"/>
        <end position="74"/>
    </location>
</feature>
<dbReference type="Pfam" id="PF20088">
    <property type="entry name" value="DUF6480"/>
    <property type="match status" value="1"/>
</dbReference>
<sequence>MSTPDHTPPDPDPDDTPDLEEGGGVSPGATPPGSGQTSGLSEPEPSPHRKLPMSLFVVALIAVLFVVVAVGIVVM</sequence>
<keyword evidence="2" id="KW-0812">Transmembrane</keyword>
<accession>A0A1G8B6G1</accession>